<dbReference type="Pfam" id="PF02803">
    <property type="entry name" value="Thiolase_C"/>
    <property type="match status" value="1"/>
</dbReference>
<proteinExistence type="inferred from homology"/>
<evidence type="ECO:0000259" key="8">
    <source>
        <dbReference type="Pfam" id="PF00108"/>
    </source>
</evidence>
<dbReference type="PANTHER" id="PTHR18919">
    <property type="entry name" value="ACETYL-COA C-ACYLTRANSFERASE"/>
    <property type="match status" value="1"/>
</dbReference>
<dbReference type="CDD" id="cd00751">
    <property type="entry name" value="thiolase"/>
    <property type="match status" value="1"/>
</dbReference>
<evidence type="ECO:0000259" key="9">
    <source>
        <dbReference type="Pfam" id="PF02803"/>
    </source>
</evidence>
<feature type="active site" description="Proton acceptor" evidence="6">
    <location>
        <position position="349"/>
    </location>
</feature>
<reference evidence="10 11" key="1">
    <citation type="submission" date="2010-08" db="EMBL/GenBank/DDBJ databases">
        <authorList>
            <person name="Weinstock G."/>
            <person name="Sodergren E."/>
            <person name="Clifton S."/>
            <person name="Fulton L."/>
            <person name="Fulton B."/>
            <person name="Courtney L."/>
            <person name="Fronick C."/>
            <person name="Harrison M."/>
            <person name="Strong C."/>
            <person name="Farmer C."/>
            <person name="Delahaunty K."/>
            <person name="Markovic C."/>
            <person name="Hall O."/>
            <person name="Minx P."/>
            <person name="Tomlinson C."/>
            <person name="Mitreva M."/>
            <person name="Hou S."/>
            <person name="Chen J."/>
            <person name="Wollam A."/>
            <person name="Pepin K.H."/>
            <person name="Johnson M."/>
            <person name="Bhonagiri V."/>
            <person name="Zhang X."/>
            <person name="Suruliraj S."/>
            <person name="Warren W."/>
            <person name="Chinwalla A."/>
            <person name="Mardis E.R."/>
            <person name="Wilson R.K."/>
        </authorList>
    </citation>
    <scope>NUCLEOTIDE SEQUENCE [LARGE SCALE GENOMIC DNA]</scope>
    <source>
        <strain evidence="10 11">F0359</strain>
    </source>
</reference>
<dbReference type="NCBIfam" id="TIGR01930">
    <property type="entry name" value="AcCoA-C-Actrans"/>
    <property type="match status" value="1"/>
</dbReference>
<sequence length="394" mass="40727">MKDVVIVSACRTAIGKYGGAFKDVPAVDLGAVVIEEAIKRAGIAKDAVDEVVMGNVLQSGLGQNPARQAMIKAGMPVETPAMTINKVCGSGLRCVSLAAQIIKAGDADVIVAGGMENMSQAPYLVQKARWGYRMGDGKLVDEMIKDGLWDAFNNYHMGITAENVAEKFGVTREVQDELAASSQAKAVEAIKAGAFKDQIVPVVIHGKKGDIVVDTDEFPREGVTAEGLGKLKPAFKRDGGTVTAGNASGINDGAAAFVVMSADKAKELGIKPLATIKSYASAGVDPAIMGTGPVPSSRKALEKAGLTGADMDLVEANEAFAAQAAYCCKELGFDMSKVNIHGGAIALGHPIGASGARILVTLLYGLKEKKAKYGLATLCIGGGQGTACIVENNQ</sequence>
<feature type="active site" description="Proton acceptor" evidence="6">
    <location>
        <position position="379"/>
    </location>
</feature>
<dbReference type="SUPFAM" id="SSF53901">
    <property type="entry name" value="Thiolase-like"/>
    <property type="match status" value="2"/>
</dbReference>
<dbReference type="STRING" id="706434.HMPREF9429_01057"/>
<name>E2ZCV3_9FIRM</name>
<evidence type="ECO:0000313" key="10">
    <source>
        <dbReference type="EMBL" id="EFQ03874.1"/>
    </source>
</evidence>
<dbReference type="InterPro" id="IPR020613">
    <property type="entry name" value="Thiolase_CS"/>
</dbReference>
<dbReference type="HOGENOM" id="CLU_031026_0_0_9"/>
<organism evidence="10 11">
    <name type="scientific">Megasphaera micronuciformis F0359</name>
    <dbReference type="NCBI Taxonomy" id="706434"/>
    <lineage>
        <taxon>Bacteria</taxon>
        <taxon>Bacillati</taxon>
        <taxon>Bacillota</taxon>
        <taxon>Negativicutes</taxon>
        <taxon>Veillonellales</taxon>
        <taxon>Veillonellaceae</taxon>
        <taxon>Megasphaera</taxon>
    </lineage>
</organism>
<feature type="active site" description="Acyl-thioester intermediate" evidence="6">
    <location>
        <position position="88"/>
    </location>
</feature>
<evidence type="ECO:0000256" key="6">
    <source>
        <dbReference type="PIRSR" id="PIRSR000429-1"/>
    </source>
</evidence>
<dbReference type="Pfam" id="PF00108">
    <property type="entry name" value="Thiolase_N"/>
    <property type="match status" value="1"/>
</dbReference>
<evidence type="ECO:0000256" key="5">
    <source>
        <dbReference type="ARBA" id="ARBA00030755"/>
    </source>
</evidence>
<keyword evidence="11" id="KW-1185">Reference proteome</keyword>
<dbReference type="InterPro" id="IPR002155">
    <property type="entry name" value="Thiolase"/>
</dbReference>
<comment type="caution">
    <text evidence="10">The sequence shown here is derived from an EMBL/GenBank/DDBJ whole genome shotgun (WGS) entry which is preliminary data.</text>
</comment>
<dbReference type="GO" id="GO:0003985">
    <property type="term" value="F:acetyl-CoA C-acetyltransferase activity"/>
    <property type="evidence" value="ECO:0007669"/>
    <property type="project" value="UniProtKB-EC"/>
</dbReference>
<accession>E2ZCV3</accession>
<dbReference type="eggNOG" id="COG0183">
    <property type="taxonomic scope" value="Bacteria"/>
</dbReference>
<evidence type="ECO:0000256" key="4">
    <source>
        <dbReference type="ARBA" id="ARBA00023315"/>
    </source>
</evidence>
<keyword evidence="4 7" id="KW-0012">Acyltransferase</keyword>
<evidence type="ECO:0000313" key="11">
    <source>
        <dbReference type="Proteomes" id="UP000003195"/>
    </source>
</evidence>
<dbReference type="Gene3D" id="3.40.47.10">
    <property type="match status" value="2"/>
</dbReference>
<dbReference type="InterPro" id="IPR020617">
    <property type="entry name" value="Thiolase_C"/>
</dbReference>
<dbReference type="AlphaFoldDB" id="E2ZCV3"/>
<dbReference type="PIRSF" id="PIRSF000429">
    <property type="entry name" value="Ac-CoA_Ac_transf"/>
    <property type="match status" value="1"/>
</dbReference>
<evidence type="ECO:0000256" key="7">
    <source>
        <dbReference type="RuleBase" id="RU003557"/>
    </source>
</evidence>
<dbReference type="Proteomes" id="UP000003195">
    <property type="component" value="Unassembled WGS sequence"/>
</dbReference>
<evidence type="ECO:0000256" key="2">
    <source>
        <dbReference type="ARBA" id="ARBA00012705"/>
    </source>
</evidence>
<feature type="domain" description="Thiolase N-terminal" evidence="8">
    <location>
        <begin position="4"/>
        <end position="262"/>
    </location>
</feature>
<dbReference type="RefSeq" id="WP_006942140.1">
    <property type="nucleotide sequence ID" value="NZ_GL538208.1"/>
</dbReference>
<dbReference type="OrthoDB" id="9764892at2"/>
<comment type="similarity">
    <text evidence="1 7">Belongs to the thiolase-like superfamily. Thiolase family.</text>
</comment>
<dbReference type="FunFam" id="3.40.47.10:FF:000010">
    <property type="entry name" value="Acetyl-CoA acetyltransferase (Thiolase)"/>
    <property type="match status" value="1"/>
</dbReference>
<dbReference type="EC" id="2.3.1.9" evidence="2"/>
<dbReference type="InterPro" id="IPR020610">
    <property type="entry name" value="Thiolase_AS"/>
</dbReference>
<feature type="domain" description="Thiolase C-terminal" evidence="9">
    <location>
        <begin position="271"/>
        <end position="391"/>
    </location>
</feature>
<dbReference type="PROSITE" id="PS00737">
    <property type="entry name" value="THIOLASE_2"/>
    <property type="match status" value="1"/>
</dbReference>
<dbReference type="PROSITE" id="PS00099">
    <property type="entry name" value="THIOLASE_3"/>
    <property type="match status" value="1"/>
</dbReference>
<evidence type="ECO:0000256" key="1">
    <source>
        <dbReference type="ARBA" id="ARBA00010982"/>
    </source>
</evidence>
<dbReference type="InterPro" id="IPR016039">
    <property type="entry name" value="Thiolase-like"/>
</dbReference>
<dbReference type="PANTHER" id="PTHR18919:SF107">
    <property type="entry name" value="ACETYL-COA ACETYLTRANSFERASE, CYTOSOLIC"/>
    <property type="match status" value="1"/>
</dbReference>
<evidence type="ECO:0000256" key="3">
    <source>
        <dbReference type="ARBA" id="ARBA00022679"/>
    </source>
</evidence>
<gene>
    <name evidence="10" type="ORF">HMPREF9429_01057</name>
</gene>
<keyword evidence="3 7" id="KW-0808">Transferase</keyword>
<dbReference type="InterPro" id="IPR020616">
    <property type="entry name" value="Thiolase_N"/>
</dbReference>
<protein>
    <recommendedName>
        <fullName evidence="2">acetyl-CoA C-acetyltransferase</fullName>
        <ecNumber evidence="2">2.3.1.9</ecNumber>
    </recommendedName>
    <alternativeName>
        <fullName evidence="5">Acetoacetyl-CoA thiolase</fullName>
    </alternativeName>
</protein>
<dbReference type="EMBL" id="AECS01000037">
    <property type="protein sequence ID" value="EFQ03874.1"/>
    <property type="molecule type" value="Genomic_DNA"/>
</dbReference>